<feature type="transmembrane region" description="Helical" evidence="1">
    <location>
        <begin position="135"/>
        <end position="164"/>
    </location>
</feature>
<organism evidence="2 5">
    <name type="scientific">Adineta ricciae</name>
    <name type="common">Rotifer</name>
    <dbReference type="NCBI Taxonomy" id="249248"/>
    <lineage>
        <taxon>Eukaryota</taxon>
        <taxon>Metazoa</taxon>
        <taxon>Spiralia</taxon>
        <taxon>Gnathifera</taxon>
        <taxon>Rotifera</taxon>
        <taxon>Eurotatoria</taxon>
        <taxon>Bdelloidea</taxon>
        <taxon>Adinetida</taxon>
        <taxon>Adinetidae</taxon>
        <taxon>Adineta</taxon>
    </lineage>
</organism>
<dbReference type="EMBL" id="CAJNOR010007419">
    <property type="protein sequence ID" value="CAF1616922.1"/>
    <property type="molecule type" value="Genomic_DNA"/>
</dbReference>
<keyword evidence="1" id="KW-0472">Membrane</keyword>
<keyword evidence="4" id="KW-1185">Reference proteome</keyword>
<evidence type="ECO:0000313" key="3">
    <source>
        <dbReference type="EMBL" id="CAF1616922.1"/>
    </source>
</evidence>
<feature type="transmembrane region" description="Helical" evidence="1">
    <location>
        <begin position="102"/>
        <end position="123"/>
    </location>
</feature>
<keyword evidence="1" id="KW-0812">Transmembrane</keyword>
<protein>
    <submittedName>
        <fullName evidence="2">Uncharacterized protein</fullName>
    </submittedName>
</protein>
<keyword evidence="1" id="KW-1133">Transmembrane helix</keyword>
<dbReference type="Proteomes" id="UP000663852">
    <property type="component" value="Unassembled WGS sequence"/>
</dbReference>
<sequence>MHAAKTVYFTVFVLATMAFIFHATAMGHHHWKHVTGKNITLTGFNRTSIGLFIRCVPSDTLYTEYCFPNTYPVLHRACKWSDCQNKNLTENCGCDYLPSSKGIAACTIIAAVFLGIAIILLFIHSIRTNETRVAAILLSFLPLILLFLAFIFMLIALILVGSYLSRDIMAVYRTIFDNESWEDARKIATESYSTRIGWASGLEIIALVLTFLSLVLYCLFVFKLSRTA</sequence>
<evidence type="ECO:0000256" key="1">
    <source>
        <dbReference type="SAM" id="Phobius"/>
    </source>
</evidence>
<dbReference type="OrthoDB" id="10026801at2759"/>
<dbReference type="AlphaFoldDB" id="A0A813QP14"/>
<comment type="caution">
    <text evidence="2">The sequence shown here is derived from an EMBL/GenBank/DDBJ whole genome shotgun (WGS) entry which is preliminary data.</text>
</comment>
<feature type="transmembrane region" description="Helical" evidence="1">
    <location>
        <begin position="204"/>
        <end position="222"/>
    </location>
</feature>
<dbReference type="Gene3D" id="1.20.140.150">
    <property type="match status" value="1"/>
</dbReference>
<accession>A0A813QP14</accession>
<dbReference type="EMBL" id="CAJNOJ010000008">
    <property type="protein sequence ID" value="CAF0770309.1"/>
    <property type="molecule type" value="Genomic_DNA"/>
</dbReference>
<dbReference type="Proteomes" id="UP000663828">
    <property type="component" value="Unassembled WGS sequence"/>
</dbReference>
<feature type="transmembrane region" description="Helical" evidence="1">
    <location>
        <begin position="7"/>
        <end position="25"/>
    </location>
</feature>
<name>A0A813QP14_ADIRI</name>
<reference evidence="2" key="1">
    <citation type="submission" date="2021-02" db="EMBL/GenBank/DDBJ databases">
        <authorList>
            <person name="Nowell W R."/>
        </authorList>
    </citation>
    <scope>NUCLEOTIDE SEQUENCE</scope>
</reference>
<evidence type="ECO:0000313" key="4">
    <source>
        <dbReference type="Proteomes" id="UP000663828"/>
    </source>
</evidence>
<evidence type="ECO:0000313" key="5">
    <source>
        <dbReference type="Proteomes" id="UP000663852"/>
    </source>
</evidence>
<proteinExistence type="predicted"/>
<gene>
    <name evidence="2" type="ORF">EDS130_LOCUS3273</name>
    <name evidence="3" type="ORF">XAT740_LOCUS49687</name>
</gene>
<evidence type="ECO:0000313" key="2">
    <source>
        <dbReference type="EMBL" id="CAF0770309.1"/>
    </source>
</evidence>